<dbReference type="SUPFAM" id="SSF47413">
    <property type="entry name" value="lambda repressor-like DNA-binding domains"/>
    <property type="match status" value="1"/>
</dbReference>
<dbReference type="InterPro" id="IPR000843">
    <property type="entry name" value="HTH_LacI"/>
</dbReference>
<keyword evidence="2" id="KW-0238">DNA-binding</keyword>
<keyword evidence="6" id="KW-1185">Reference proteome</keyword>
<evidence type="ECO:0000259" key="4">
    <source>
        <dbReference type="PROSITE" id="PS50932"/>
    </source>
</evidence>
<dbReference type="PANTHER" id="PTHR30146">
    <property type="entry name" value="LACI-RELATED TRANSCRIPTIONAL REPRESSOR"/>
    <property type="match status" value="1"/>
</dbReference>
<comment type="caution">
    <text evidence="5">The sequence shown here is derived from an EMBL/GenBank/DDBJ whole genome shotgun (WGS) entry which is preliminary data.</text>
</comment>
<reference evidence="5 6" key="1">
    <citation type="submission" date="2023-07" db="EMBL/GenBank/DDBJ databases">
        <title>Sorghum-associated microbial communities from plants grown in Nebraska, USA.</title>
        <authorList>
            <person name="Schachtman D."/>
        </authorList>
    </citation>
    <scope>NUCLEOTIDE SEQUENCE [LARGE SCALE GENOMIC DNA]</scope>
    <source>
        <strain evidence="5 6">4129</strain>
    </source>
</reference>
<proteinExistence type="predicted"/>
<dbReference type="Proteomes" id="UP001269081">
    <property type="component" value="Unassembled WGS sequence"/>
</dbReference>
<organism evidence="5 6">
    <name type="scientific">Flavobacterium piscis</name>
    <dbReference type="NCBI Taxonomy" id="1114874"/>
    <lineage>
        <taxon>Bacteria</taxon>
        <taxon>Pseudomonadati</taxon>
        <taxon>Bacteroidota</taxon>
        <taxon>Flavobacteriia</taxon>
        <taxon>Flavobacteriales</taxon>
        <taxon>Flavobacteriaceae</taxon>
        <taxon>Flavobacterium</taxon>
    </lineage>
</organism>
<evidence type="ECO:0000313" key="5">
    <source>
        <dbReference type="EMBL" id="MDR7210472.1"/>
    </source>
</evidence>
<dbReference type="SUPFAM" id="SSF53822">
    <property type="entry name" value="Periplasmic binding protein-like I"/>
    <property type="match status" value="1"/>
</dbReference>
<dbReference type="CDD" id="cd01392">
    <property type="entry name" value="HTH_LacI"/>
    <property type="match status" value="1"/>
</dbReference>
<dbReference type="EMBL" id="JAVDWQ010000007">
    <property type="protein sequence ID" value="MDR7210472.1"/>
    <property type="molecule type" value="Genomic_DNA"/>
</dbReference>
<keyword evidence="3" id="KW-0804">Transcription</keyword>
<dbReference type="InterPro" id="IPR028082">
    <property type="entry name" value="Peripla_BP_I"/>
</dbReference>
<feature type="domain" description="HTH lacI-type" evidence="4">
    <location>
        <begin position="5"/>
        <end position="59"/>
    </location>
</feature>
<dbReference type="SMART" id="SM00354">
    <property type="entry name" value="HTH_LACI"/>
    <property type="match status" value="1"/>
</dbReference>
<dbReference type="Gene3D" id="3.40.50.2300">
    <property type="match status" value="2"/>
</dbReference>
<dbReference type="Pfam" id="PF00356">
    <property type="entry name" value="LacI"/>
    <property type="match status" value="1"/>
</dbReference>
<evidence type="ECO:0000256" key="1">
    <source>
        <dbReference type="ARBA" id="ARBA00023015"/>
    </source>
</evidence>
<dbReference type="CDD" id="cd06267">
    <property type="entry name" value="PBP1_LacI_sugar_binding-like"/>
    <property type="match status" value="1"/>
</dbReference>
<dbReference type="InterPro" id="IPR001761">
    <property type="entry name" value="Peripla_BP/Lac1_sug-bd_dom"/>
</dbReference>
<dbReference type="PANTHER" id="PTHR30146:SF109">
    <property type="entry name" value="HTH-TYPE TRANSCRIPTIONAL REGULATOR GALS"/>
    <property type="match status" value="1"/>
</dbReference>
<sequence>MSEKTTIYDIAKRLNITAATVSRALNNNPKIKKSTRELVLETADSMGYKQNKLALALKSGRSNNIGIIVPRVDNNFFGSVIRGIEEELYPHGYHVIISQTHDDPKRENENLYALIDAQVDGILMSVTDVSDENNDAFQNVLQKKVPLIFFDRSRHIDGVSSVTINDFKGGYLTTKHLIHEGCKHIAHLSRDQSLDIFKNRFLGYKQALLDSGMIFKEEYVIPIKSSLESGKEAIDILLQLETPPDAIFSSSDFAALGAIQELKERNISIPDEFCVAGFSNEPFTKFMELSITSVDQSPLEMGRMAARVFLEQVKKTDTIKIEKKVVLAPELHIRKSTSRTTF</sequence>
<keyword evidence="1" id="KW-0805">Transcription regulation</keyword>
<dbReference type="RefSeq" id="WP_310281534.1">
    <property type="nucleotide sequence ID" value="NZ_JAVDWQ010000007.1"/>
</dbReference>
<dbReference type="PROSITE" id="PS50932">
    <property type="entry name" value="HTH_LACI_2"/>
    <property type="match status" value="1"/>
</dbReference>
<dbReference type="Gene3D" id="1.10.260.40">
    <property type="entry name" value="lambda repressor-like DNA-binding domains"/>
    <property type="match status" value="1"/>
</dbReference>
<name>A0ABU1Y8A5_9FLAO</name>
<accession>A0ABU1Y8A5</accession>
<dbReference type="Pfam" id="PF00532">
    <property type="entry name" value="Peripla_BP_1"/>
    <property type="match status" value="1"/>
</dbReference>
<evidence type="ECO:0000256" key="3">
    <source>
        <dbReference type="ARBA" id="ARBA00023163"/>
    </source>
</evidence>
<gene>
    <name evidence="5" type="ORF">J2W48_002413</name>
</gene>
<dbReference type="InterPro" id="IPR010982">
    <property type="entry name" value="Lambda_DNA-bd_dom_sf"/>
</dbReference>
<protein>
    <submittedName>
        <fullName evidence="5">LacI family transcriptional regulator</fullName>
    </submittedName>
</protein>
<evidence type="ECO:0000256" key="2">
    <source>
        <dbReference type="ARBA" id="ARBA00023125"/>
    </source>
</evidence>
<evidence type="ECO:0000313" key="6">
    <source>
        <dbReference type="Proteomes" id="UP001269081"/>
    </source>
</evidence>